<dbReference type="Gene3D" id="3.30.70.360">
    <property type="match status" value="1"/>
</dbReference>
<dbReference type="InterPro" id="IPR036264">
    <property type="entry name" value="Bact_exopeptidase_dim_dom"/>
</dbReference>
<dbReference type="Pfam" id="PF01546">
    <property type="entry name" value="Peptidase_M20"/>
    <property type="match status" value="1"/>
</dbReference>
<reference evidence="5" key="1">
    <citation type="submission" date="2020-02" db="EMBL/GenBank/DDBJ databases">
        <authorList>
            <person name="Meier V. D."/>
        </authorList>
    </citation>
    <scope>NUCLEOTIDE SEQUENCE</scope>
    <source>
        <strain evidence="5">AVDCRST_MAG58</strain>
    </source>
</reference>
<organism evidence="5">
    <name type="scientific">uncultured Rubrobacteraceae bacterium</name>
    <dbReference type="NCBI Taxonomy" id="349277"/>
    <lineage>
        <taxon>Bacteria</taxon>
        <taxon>Bacillati</taxon>
        <taxon>Actinomycetota</taxon>
        <taxon>Rubrobacteria</taxon>
        <taxon>Rubrobacterales</taxon>
        <taxon>Rubrobacteraceae</taxon>
        <taxon>environmental samples</taxon>
    </lineage>
</organism>
<dbReference type="AlphaFoldDB" id="A0A6J4QS44"/>
<dbReference type="SUPFAM" id="SSF53187">
    <property type="entry name" value="Zn-dependent exopeptidases"/>
    <property type="match status" value="1"/>
</dbReference>
<dbReference type="PANTHER" id="PTHR43808:SF8">
    <property type="entry name" value="PEPTIDASE M20 DIMERISATION DOMAIN-CONTAINING PROTEIN"/>
    <property type="match status" value="1"/>
</dbReference>
<comment type="similarity">
    <text evidence="1">Belongs to the peptidase M20A family.</text>
</comment>
<keyword evidence="2" id="KW-0479">Metal-binding</keyword>
<dbReference type="GO" id="GO:0016787">
    <property type="term" value="F:hydrolase activity"/>
    <property type="evidence" value="ECO:0007669"/>
    <property type="project" value="UniProtKB-KW"/>
</dbReference>
<proteinExistence type="inferred from homology"/>
<dbReference type="InterPro" id="IPR002933">
    <property type="entry name" value="Peptidase_M20"/>
</dbReference>
<name>A0A6J4QS44_9ACTN</name>
<protein>
    <submittedName>
        <fullName evidence="5">Uncharacterized protein</fullName>
    </submittedName>
</protein>
<accession>A0A6J4QS44</accession>
<sequence>MAQSVPLYAGGVVIGEPGGIDGDYDRLHLASRGIARLRLVAGGRQGHSSLSDELSTRNAGVDAARLVTEVADSLAADTSANVHGLSGWTPTVNTGMAYHGGVGFGVLTGVMAVDTEVPLLPEMRREDVREAFTVLVERVSQETGSDLRIEFDQPPSDWLPATLVAPSDPLVAEARAACRTVLGTEPTNAVFPGTTDATWFSAIQGLPSLPALGPGLLRRAHAAEEWVSITAVCQAVEIYTHLARTYCSGDPIPAAHQEIQR</sequence>
<keyword evidence="3" id="KW-0378">Hydrolase</keyword>
<gene>
    <name evidence="5" type="ORF">AVDCRST_MAG58-1094</name>
</gene>
<dbReference type="InterPro" id="IPR050072">
    <property type="entry name" value="Peptidase_M20A"/>
</dbReference>
<evidence type="ECO:0000256" key="2">
    <source>
        <dbReference type="ARBA" id="ARBA00022723"/>
    </source>
</evidence>
<keyword evidence="4" id="KW-0862">Zinc</keyword>
<dbReference type="EMBL" id="CADCVF010000027">
    <property type="protein sequence ID" value="CAA9453557.1"/>
    <property type="molecule type" value="Genomic_DNA"/>
</dbReference>
<evidence type="ECO:0000313" key="5">
    <source>
        <dbReference type="EMBL" id="CAA9453557.1"/>
    </source>
</evidence>
<dbReference type="PANTHER" id="PTHR43808">
    <property type="entry name" value="ACETYLORNITHINE DEACETYLASE"/>
    <property type="match status" value="1"/>
</dbReference>
<dbReference type="Gene3D" id="3.40.630.10">
    <property type="entry name" value="Zn peptidases"/>
    <property type="match status" value="1"/>
</dbReference>
<evidence type="ECO:0000256" key="1">
    <source>
        <dbReference type="ARBA" id="ARBA00006247"/>
    </source>
</evidence>
<dbReference type="SUPFAM" id="SSF55031">
    <property type="entry name" value="Bacterial exopeptidase dimerisation domain"/>
    <property type="match status" value="1"/>
</dbReference>
<evidence type="ECO:0000256" key="4">
    <source>
        <dbReference type="ARBA" id="ARBA00022833"/>
    </source>
</evidence>
<dbReference type="GO" id="GO:0046872">
    <property type="term" value="F:metal ion binding"/>
    <property type="evidence" value="ECO:0007669"/>
    <property type="project" value="UniProtKB-KW"/>
</dbReference>
<evidence type="ECO:0000256" key="3">
    <source>
        <dbReference type="ARBA" id="ARBA00022801"/>
    </source>
</evidence>